<accession>A0A4Y2K477</accession>
<gene>
    <name evidence="2" type="ORF">AVEN_212481_1</name>
</gene>
<sequence length="99" mass="10903">MTTPRQAIFGTDEQSTESKSIHYKPLRSPNALTSTPSFKARTPAFSDAPAVQMELLDIETFSPHHTNSHRIFALTTGFGAVWSARKCLHCALKLCHSSS</sequence>
<dbReference type="Proteomes" id="UP000499080">
    <property type="component" value="Unassembled WGS sequence"/>
</dbReference>
<name>A0A4Y2K477_ARAVE</name>
<proteinExistence type="predicted"/>
<dbReference type="AlphaFoldDB" id="A0A4Y2K477"/>
<feature type="region of interest" description="Disordered" evidence="1">
    <location>
        <begin position="1"/>
        <end position="39"/>
    </location>
</feature>
<comment type="caution">
    <text evidence="2">The sequence shown here is derived from an EMBL/GenBank/DDBJ whole genome shotgun (WGS) entry which is preliminary data.</text>
</comment>
<keyword evidence="3" id="KW-1185">Reference proteome</keyword>
<protein>
    <submittedName>
        <fullName evidence="2">Uncharacterized protein</fullName>
    </submittedName>
</protein>
<evidence type="ECO:0000313" key="3">
    <source>
        <dbReference type="Proteomes" id="UP000499080"/>
    </source>
</evidence>
<dbReference type="EMBL" id="BGPR01004114">
    <property type="protein sequence ID" value="GBM96082.1"/>
    <property type="molecule type" value="Genomic_DNA"/>
</dbReference>
<evidence type="ECO:0000313" key="2">
    <source>
        <dbReference type="EMBL" id="GBM96082.1"/>
    </source>
</evidence>
<evidence type="ECO:0000256" key="1">
    <source>
        <dbReference type="SAM" id="MobiDB-lite"/>
    </source>
</evidence>
<organism evidence="2 3">
    <name type="scientific">Araneus ventricosus</name>
    <name type="common">Orbweaver spider</name>
    <name type="synonym">Epeira ventricosa</name>
    <dbReference type="NCBI Taxonomy" id="182803"/>
    <lineage>
        <taxon>Eukaryota</taxon>
        <taxon>Metazoa</taxon>
        <taxon>Ecdysozoa</taxon>
        <taxon>Arthropoda</taxon>
        <taxon>Chelicerata</taxon>
        <taxon>Arachnida</taxon>
        <taxon>Araneae</taxon>
        <taxon>Araneomorphae</taxon>
        <taxon>Entelegynae</taxon>
        <taxon>Araneoidea</taxon>
        <taxon>Araneidae</taxon>
        <taxon>Araneus</taxon>
    </lineage>
</organism>
<reference evidence="2 3" key="1">
    <citation type="journal article" date="2019" name="Sci. Rep.">
        <title>Orb-weaving spider Araneus ventricosus genome elucidates the spidroin gene catalogue.</title>
        <authorList>
            <person name="Kono N."/>
            <person name="Nakamura H."/>
            <person name="Ohtoshi R."/>
            <person name="Moran D.A.P."/>
            <person name="Shinohara A."/>
            <person name="Yoshida Y."/>
            <person name="Fujiwara M."/>
            <person name="Mori M."/>
            <person name="Tomita M."/>
            <person name="Arakawa K."/>
        </authorList>
    </citation>
    <scope>NUCLEOTIDE SEQUENCE [LARGE SCALE GENOMIC DNA]</scope>
</reference>